<name>A0A167LCG4_PHYB8</name>
<dbReference type="VEuPathDB" id="FungiDB:PHYBLDRAFT_188005"/>
<dbReference type="Proteomes" id="UP000077315">
    <property type="component" value="Unassembled WGS sequence"/>
</dbReference>
<accession>A0A167LCG4</accession>
<proteinExistence type="predicted"/>
<dbReference type="GeneID" id="29000349"/>
<dbReference type="InParanoid" id="A0A167LCG4"/>
<protein>
    <recommendedName>
        <fullName evidence="2">MPN domain-containing protein</fullName>
    </recommendedName>
</protein>
<dbReference type="AlphaFoldDB" id="A0A167LCG4"/>
<dbReference type="SUPFAM" id="SSF102712">
    <property type="entry name" value="JAB1/MPN domain"/>
    <property type="match status" value="1"/>
</dbReference>
<dbReference type="InterPro" id="IPR050242">
    <property type="entry name" value="JAMM_MPN+_peptidase_M67A"/>
</dbReference>
<dbReference type="Pfam" id="PF18110">
    <property type="entry name" value="BRCC36_C"/>
    <property type="match status" value="1"/>
</dbReference>
<dbReference type="PROSITE" id="PS50249">
    <property type="entry name" value="MPN"/>
    <property type="match status" value="1"/>
</dbReference>
<dbReference type="STRING" id="763407.A0A167LCG4"/>
<organism evidence="3 4">
    <name type="scientific">Phycomyces blakesleeanus (strain ATCC 8743b / DSM 1359 / FGSC 10004 / NBRC 33097 / NRRL 1555)</name>
    <dbReference type="NCBI Taxonomy" id="763407"/>
    <lineage>
        <taxon>Eukaryota</taxon>
        <taxon>Fungi</taxon>
        <taxon>Fungi incertae sedis</taxon>
        <taxon>Mucoromycota</taxon>
        <taxon>Mucoromycotina</taxon>
        <taxon>Mucoromycetes</taxon>
        <taxon>Mucorales</taxon>
        <taxon>Phycomycetaceae</taxon>
        <taxon>Phycomyces</taxon>
    </lineage>
</organism>
<sequence length="452" mass="51829">MLVSVVLPASIYQVILTHALSTEKEEIIGMLIGNWETTPCKNPYMKGRTTAHIEAVSLLTRSDKRKDRVEIAPEQLHLAALQAEEYSKRTNKPMCVIGWYHSHPHITAFPSHVDLKTQYLQQSMDDRFFGMILSCFDATPEHENHIHLACFQSEKQVDGTIGSTEVGIVIKKESIFSATSRESMMELPRSIFEENQNEYHSTFNRTSRIYTTNSWENQKLSQPLQMEDVYNTSVYGQYVVNLIDTFIIPMKRNFELRRLAVEQEIALLKEERDIRANKKVPKSLIDLYDEEEELEDKIGQDKDKDDYSDNYNYNEEEEKGNGEIYEAKQYLLTSKYPVAEEASPKVDHTYIIPGLPSPIPQFGMNDMIALGVPRPINTDPILSESPDNNFFHKETNGSGGSSLSPSTVEILDLEDEDEDSTHVSEYTKQRRTKRESLRRSKLKTSDVLIDLS</sequence>
<dbReference type="EMBL" id="KV440989">
    <property type="protein sequence ID" value="OAD70129.1"/>
    <property type="molecule type" value="Genomic_DNA"/>
</dbReference>
<dbReference type="GO" id="GO:0008237">
    <property type="term" value="F:metallopeptidase activity"/>
    <property type="evidence" value="ECO:0007669"/>
    <property type="project" value="InterPro"/>
</dbReference>
<dbReference type="OrthoDB" id="446074at2759"/>
<evidence type="ECO:0000256" key="1">
    <source>
        <dbReference type="SAM" id="MobiDB-lite"/>
    </source>
</evidence>
<gene>
    <name evidence="3" type="ORF">PHYBLDRAFT_188005</name>
</gene>
<dbReference type="SMART" id="SM00232">
    <property type="entry name" value="JAB_MPN"/>
    <property type="match status" value="1"/>
</dbReference>
<feature type="compositionally biased region" description="Basic and acidic residues" evidence="1">
    <location>
        <begin position="296"/>
        <end position="307"/>
    </location>
</feature>
<dbReference type="InterPro" id="IPR000555">
    <property type="entry name" value="JAMM/MPN+_dom"/>
</dbReference>
<feature type="region of interest" description="Disordered" evidence="1">
    <location>
        <begin position="379"/>
        <end position="452"/>
    </location>
</feature>
<feature type="domain" description="MPN" evidence="2">
    <location>
        <begin position="5"/>
        <end position="157"/>
    </location>
</feature>
<dbReference type="InterPro" id="IPR037518">
    <property type="entry name" value="MPN"/>
</dbReference>
<evidence type="ECO:0000313" key="4">
    <source>
        <dbReference type="Proteomes" id="UP000077315"/>
    </source>
</evidence>
<keyword evidence="4" id="KW-1185">Reference proteome</keyword>
<dbReference type="InterPro" id="IPR040749">
    <property type="entry name" value="BRCC36_C"/>
</dbReference>
<evidence type="ECO:0000313" key="3">
    <source>
        <dbReference type="EMBL" id="OAD70129.1"/>
    </source>
</evidence>
<dbReference type="RefSeq" id="XP_018288169.1">
    <property type="nucleotide sequence ID" value="XM_018439443.1"/>
</dbReference>
<feature type="compositionally biased region" description="Basic and acidic residues" evidence="1">
    <location>
        <begin position="420"/>
        <end position="438"/>
    </location>
</feature>
<reference evidence="4" key="1">
    <citation type="submission" date="2015-06" db="EMBL/GenBank/DDBJ databases">
        <title>Expansion of signal transduction pathways in fungi by whole-genome duplication.</title>
        <authorList>
            <consortium name="DOE Joint Genome Institute"/>
            <person name="Corrochano L.M."/>
            <person name="Kuo A."/>
            <person name="Marcet-Houben M."/>
            <person name="Polaino S."/>
            <person name="Salamov A."/>
            <person name="Villalobos J.M."/>
            <person name="Alvarez M.I."/>
            <person name="Avalos J."/>
            <person name="Benito E.P."/>
            <person name="Benoit I."/>
            <person name="Burger G."/>
            <person name="Camino L.P."/>
            <person name="Canovas D."/>
            <person name="Cerda-Olmedo E."/>
            <person name="Cheng J.-F."/>
            <person name="Dominguez A."/>
            <person name="Elias M."/>
            <person name="Eslava A.P."/>
            <person name="Glaser F."/>
            <person name="Grimwood J."/>
            <person name="Gutierrez G."/>
            <person name="Heitman J."/>
            <person name="Henrissat B."/>
            <person name="Iturriaga E.A."/>
            <person name="Lang B.F."/>
            <person name="Lavin J.L."/>
            <person name="Lee S."/>
            <person name="Li W."/>
            <person name="Lindquist E."/>
            <person name="Lopez-Garcia S."/>
            <person name="Luque E.M."/>
            <person name="Marcos A.T."/>
            <person name="Martin J."/>
            <person name="McCluskey K."/>
            <person name="Medina H.R."/>
            <person name="Miralles-Duran A."/>
            <person name="Miyazaki A."/>
            <person name="Munoz-Torres E."/>
            <person name="Oguiza J.A."/>
            <person name="Ohm R."/>
            <person name="Olmedo M."/>
            <person name="Orejas M."/>
            <person name="Ortiz-Castellanos L."/>
            <person name="Pisabarro A.G."/>
            <person name="Rodriguez-Romero J."/>
            <person name="Ruiz-Herrera J."/>
            <person name="Ruiz-Vazquez R."/>
            <person name="Sanz C."/>
            <person name="Schackwitz W."/>
            <person name="Schmutz J."/>
            <person name="Shahriari M."/>
            <person name="Shelest E."/>
            <person name="Silva-Franco F."/>
            <person name="Soanes D."/>
            <person name="Syed K."/>
            <person name="Tagua V.G."/>
            <person name="Talbot N.J."/>
            <person name="Thon M."/>
            <person name="De vries R.P."/>
            <person name="Wiebenga A."/>
            <person name="Yadav J.S."/>
            <person name="Braun E.L."/>
            <person name="Baker S."/>
            <person name="Garre V."/>
            <person name="Horwitz B."/>
            <person name="Torres-Martinez S."/>
            <person name="Idnurm A."/>
            <person name="Herrera-Estrella A."/>
            <person name="Gabaldon T."/>
            <person name="Grigoriev I.V."/>
        </authorList>
    </citation>
    <scope>NUCLEOTIDE SEQUENCE [LARGE SCALE GENOMIC DNA]</scope>
    <source>
        <strain evidence="4">NRRL 1555(-)</strain>
    </source>
</reference>
<evidence type="ECO:0000259" key="2">
    <source>
        <dbReference type="PROSITE" id="PS50249"/>
    </source>
</evidence>
<dbReference type="PANTHER" id="PTHR10410">
    <property type="entry name" value="EUKARYOTIC TRANSLATION INITIATION FACTOR 3 -RELATED"/>
    <property type="match status" value="1"/>
</dbReference>
<feature type="region of interest" description="Disordered" evidence="1">
    <location>
        <begin position="294"/>
        <end position="320"/>
    </location>
</feature>
<dbReference type="Gene3D" id="3.40.140.10">
    <property type="entry name" value="Cytidine Deaminase, domain 2"/>
    <property type="match status" value="1"/>
</dbReference>
<dbReference type="Pfam" id="PF01398">
    <property type="entry name" value="JAB"/>
    <property type="match status" value="1"/>
</dbReference>